<keyword evidence="5 9" id="KW-0812">Transmembrane</keyword>
<feature type="transmembrane region" description="Helical" evidence="9">
    <location>
        <begin position="54"/>
        <end position="74"/>
    </location>
</feature>
<feature type="transmembrane region" description="Helical" evidence="9">
    <location>
        <begin position="414"/>
        <end position="431"/>
    </location>
</feature>
<evidence type="ECO:0000256" key="5">
    <source>
        <dbReference type="ARBA" id="ARBA00022692"/>
    </source>
</evidence>
<dbReference type="EMBL" id="JAATJM010000001">
    <property type="protein sequence ID" value="NJC41451.1"/>
    <property type="molecule type" value="Genomic_DNA"/>
</dbReference>
<evidence type="ECO:0000256" key="4">
    <source>
        <dbReference type="ARBA" id="ARBA00022475"/>
    </source>
</evidence>
<dbReference type="Proteomes" id="UP000587415">
    <property type="component" value="Unassembled WGS sequence"/>
</dbReference>
<feature type="transmembrane region" description="Helical" evidence="9">
    <location>
        <begin position="134"/>
        <end position="154"/>
    </location>
</feature>
<evidence type="ECO:0000256" key="2">
    <source>
        <dbReference type="ARBA" id="ARBA00008220"/>
    </source>
</evidence>
<name>A0A7X6BPF0_9CAUL</name>
<evidence type="ECO:0000313" key="11">
    <source>
        <dbReference type="Proteomes" id="UP000587415"/>
    </source>
</evidence>
<feature type="transmembrane region" description="Helical" evidence="9">
    <location>
        <begin position="238"/>
        <end position="261"/>
    </location>
</feature>
<accession>A0A7X6BPF0</accession>
<feature type="transmembrane region" description="Helical" evidence="9">
    <location>
        <begin position="390"/>
        <end position="408"/>
    </location>
</feature>
<dbReference type="PIRSF" id="PIRSF006060">
    <property type="entry name" value="AA_transporter"/>
    <property type="match status" value="1"/>
</dbReference>
<feature type="transmembrane region" description="Helical" evidence="9">
    <location>
        <begin position="161"/>
        <end position="184"/>
    </location>
</feature>
<gene>
    <name evidence="10" type="ORF">GGQ87_001709</name>
</gene>
<evidence type="ECO:0000256" key="9">
    <source>
        <dbReference type="SAM" id="Phobius"/>
    </source>
</evidence>
<evidence type="ECO:0000256" key="6">
    <source>
        <dbReference type="ARBA" id="ARBA00022989"/>
    </source>
</evidence>
<comment type="subcellular location">
    <subcellularLocation>
        <location evidence="1">Cell membrane</location>
        <topology evidence="1">Multi-pass membrane protein</topology>
    </subcellularLocation>
</comment>
<proteinExistence type="inferred from homology"/>
<dbReference type="GO" id="GO:0005886">
    <property type="term" value="C:plasma membrane"/>
    <property type="evidence" value="ECO:0007669"/>
    <property type="project" value="UniProtKB-SubCell"/>
</dbReference>
<dbReference type="AlphaFoldDB" id="A0A7X6BPF0"/>
<dbReference type="InterPro" id="IPR002293">
    <property type="entry name" value="AA/rel_permease1"/>
</dbReference>
<reference evidence="10 11" key="1">
    <citation type="submission" date="2020-03" db="EMBL/GenBank/DDBJ databases">
        <title>Genomic Encyclopedia of Type Strains, Phase IV (KMG-IV): sequencing the most valuable type-strain genomes for metagenomic binning, comparative biology and taxonomic classification.</title>
        <authorList>
            <person name="Goeker M."/>
        </authorList>
    </citation>
    <scope>NUCLEOTIDE SEQUENCE [LARGE SCALE GENOMIC DNA]</scope>
    <source>
        <strain evidence="10 11">DSM 4736</strain>
    </source>
</reference>
<keyword evidence="7 9" id="KW-0472">Membrane</keyword>
<comment type="caution">
    <text evidence="10">The sequence shown here is derived from an EMBL/GenBank/DDBJ whole genome shotgun (WGS) entry which is preliminary data.</text>
</comment>
<keyword evidence="4" id="KW-1003">Cell membrane</keyword>
<dbReference type="PANTHER" id="PTHR42770:SF18">
    <property type="entry name" value="ARGININE_AGMATINE ANTIPORTER"/>
    <property type="match status" value="1"/>
</dbReference>
<feature type="transmembrane region" description="Helical" evidence="9">
    <location>
        <begin position="337"/>
        <end position="356"/>
    </location>
</feature>
<dbReference type="RefSeq" id="WP_168046574.1">
    <property type="nucleotide sequence ID" value="NZ_JAATJM010000001.1"/>
</dbReference>
<evidence type="ECO:0000313" key="10">
    <source>
        <dbReference type="EMBL" id="NJC41451.1"/>
    </source>
</evidence>
<evidence type="ECO:0000256" key="3">
    <source>
        <dbReference type="ARBA" id="ARBA00021069"/>
    </source>
</evidence>
<dbReference type="PANTHER" id="PTHR42770">
    <property type="entry name" value="AMINO ACID TRANSPORTER-RELATED"/>
    <property type="match status" value="1"/>
</dbReference>
<organism evidence="10 11">
    <name type="scientific">Brevundimonas alba</name>
    <dbReference type="NCBI Taxonomy" id="74314"/>
    <lineage>
        <taxon>Bacteria</taxon>
        <taxon>Pseudomonadati</taxon>
        <taxon>Pseudomonadota</taxon>
        <taxon>Alphaproteobacteria</taxon>
        <taxon>Caulobacterales</taxon>
        <taxon>Caulobacteraceae</taxon>
        <taxon>Brevundimonas</taxon>
    </lineage>
</organism>
<sequence length="446" mass="45263">MNDATRHIPLPEEPLSDRHKLGWGLAALVVAGNMIGSGVYLLPVSLASVGSSSLIGWLVAGAGAVTLALVFGALGRLQPDADGLPGFAERGLGRFFGFQTALAFWTACLVGNVAIAVAATGYLGFFWPVLKDPIAATFCNLGIIWLATIAYIIGARTASGLAAVALAIGLAPIVVAVAAGIMAFDPETFAASWSPSGTALVASVPASLAVIFWAFLGVESAAALSVRVKHPGRDVGRASVAGVLLATVVYVAATVAVFGVIPADVLANSTSPYADLAARVFGASIAGVVAVCAVIKTVGTVGGWVMLGGETARSAARQGYLPSGFGAGEHTPIANPLLGAAIMTVVTVVVSGQPTLGDQFGVLAGATSVLSLVVYAICSASLFRLARRTQARTIAVAGFLFACAAVGFAGLEYVWPAAAFFVLTTVAWFLFMRKGRRPVDPATGEA</sequence>
<keyword evidence="11" id="KW-1185">Reference proteome</keyword>
<keyword evidence="6 9" id="KW-1133">Transmembrane helix</keyword>
<dbReference type="Pfam" id="PF13520">
    <property type="entry name" value="AA_permease_2"/>
    <property type="match status" value="1"/>
</dbReference>
<evidence type="ECO:0000256" key="7">
    <source>
        <dbReference type="ARBA" id="ARBA00023136"/>
    </source>
</evidence>
<evidence type="ECO:0000256" key="8">
    <source>
        <dbReference type="ARBA" id="ARBA00045636"/>
    </source>
</evidence>
<comment type="function">
    <text evidence="8">Major component of the acid-resistance (AR) system allowing enteric pathogens to survive the acidic environment in the stomach. Exchanges extracellular arginine for its intracellular decarboxylation product agmatine (Agm) thereby expelling intracellular protons. Probably undergoes several conformational states in order to translocate the substrate across the membrane; keeps the substrate accessible to only 1 side of the membrane at a time by opening and closing 3 membrane-internal gates.</text>
</comment>
<feature type="transmembrane region" description="Helical" evidence="9">
    <location>
        <begin position="281"/>
        <end position="307"/>
    </location>
</feature>
<feature type="transmembrane region" description="Helical" evidence="9">
    <location>
        <begin position="362"/>
        <end position="383"/>
    </location>
</feature>
<feature type="transmembrane region" description="Helical" evidence="9">
    <location>
        <begin position="21"/>
        <end position="42"/>
    </location>
</feature>
<evidence type="ECO:0000256" key="1">
    <source>
        <dbReference type="ARBA" id="ARBA00004651"/>
    </source>
</evidence>
<dbReference type="GO" id="GO:0022857">
    <property type="term" value="F:transmembrane transporter activity"/>
    <property type="evidence" value="ECO:0007669"/>
    <property type="project" value="InterPro"/>
</dbReference>
<dbReference type="InterPro" id="IPR050367">
    <property type="entry name" value="APC_superfamily"/>
</dbReference>
<feature type="transmembrane region" description="Helical" evidence="9">
    <location>
        <begin position="204"/>
        <end position="226"/>
    </location>
</feature>
<feature type="transmembrane region" description="Helical" evidence="9">
    <location>
        <begin position="95"/>
        <end position="122"/>
    </location>
</feature>
<protein>
    <recommendedName>
        <fullName evidence="3">Arginine/agmatine antiporter</fullName>
    </recommendedName>
</protein>
<comment type="similarity">
    <text evidence="2">Belongs to the amino acid-polyamine-organocation (APC) superfamily. Basic amino acid/polyamine antiporter (APA) (TC 2.A.3.2) family.</text>
</comment>
<dbReference type="Gene3D" id="1.20.1740.10">
    <property type="entry name" value="Amino acid/polyamine transporter I"/>
    <property type="match status" value="1"/>
</dbReference>